<feature type="transmembrane region" description="Helical" evidence="7">
    <location>
        <begin position="333"/>
        <end position="354"/>
    </location>
</feature>
<dbReference type="NCBIfam" id="NF037981">
    <property type="entry name" value="NCS2_1"/>
    <property type="match status" value="1"/>
</dbReference>
<feature type="transmembrane region" description="Helical" evidence="7">
    <location>
        <begin position="417"/>
        <end position="436"/>
    </location>
</feature>
<protein>
    <submittedName>
        <fullName evidence="8">Xanthine/uracil permease</fullName>
    </submittedName>
</protein>
<dbReference type="InterPro" id="IPR006043">
    <property type="entry name" value="NCS2"/>
</dbReference>
<keyword evidence="4 7" id="KW-0812">Transmembrane</keyword>
<name>A0A1G6L3Z0_9BACL</name>
<dbReference type="Proteomes" id="UP000199387">
    <property type="component" value="Unassembled WGS sequence"/>
</dbReference>
<keyword evidence="6 7" id="KW-0472">Membrane</keyword>
<dbReference type="Pfam" id="PF00860">
    <property type="entry name" value="Xan_ur_permease"/>
    <property type="match status" value="1"/>
</dbReference>
<feature type="transmembrane region" description="Helical" evidence="7">
    <location>
        <begin position="360"/>
        <end position="380"/>
    </location>
</feature>
<evidence type="ECO:0000256" key="3">
    <source>
        <dbReference type="ARBA" id="ARBA00022448"/>
    </source>
</evidence>
<gene>
    <name evidence="8" type="ORF">SAMN04488112_10735</name>
</gene>
<feature type="transmembrane region" description="Helical" evidence="7">
    <location>
        <begin position="204"/>
        <end position="223"/>
    </location>
</feature>
<evidence type="ECO:0000256" key="2">
    <source>
        <dbReference type="ARBA" id="ARBA00008821"/>
    </source>
</evidence>
<evidence type="ECO:0000256" key="6">
    <source>
        <dbReference type="ARBA" id="ARBA00023136"/>
    </source>
</evidence>
<feature type="transmembrane region" description="Helical" evidence="7">
    <location>
        <begin position="178"/>
        <end position="198"/>
    </location>
</feature>
<dbReference type="GO" id="GO:0005886">
    <property type="term" value="C:plasma membrane"/>
    <property type="evidence" value="ECO:0007669"/>
    <property type="project" value="TreeGrafter"/>
</dbReference>
<sequence length="443" mass="46746">MTEEETTKTADRAGEKHSLQNRGELFFGSLQWFSFFLSNTVAMPIVIGQVFQLSAVETAELMQRAFFVIGAASFLQGWLGHRYPVADGPAGVWLGVFILMGETALRQGGEPLEILRLLEGGMLLAGLLLILLALTGAVRRVAALFTPLVTGVYLILLVFQLSGVFLQGMLGVDEASRIHPLTALCSFGILALVIGISVRGSGWVKHYSVLIGILVGWALFVLLGRATPPSPSGGWFQFPEVFAWGNPELDPGMALSALLIALILLSNLVATMAAASQVLGPSRGGNRSALARGSLLNGVANGLAAFFSSVGTIPLSSSAGFMRMTGLHSKAPFLIGSTAVIGIAFLPGLASILAALPGPVAYAVLMASFVHILGIGLDHLTRHPMTERRMTISGIALIVGVGVMFVPADAFSGLPSILRFIVGNGLLIGTFTAVLLDRLWRED</sequence>
<comment type="similarity">
    <text evidence="2">Belongs to the nucleobase:cation symporter-2 (NCS2) (TC 2.A.40) family.</text>
</comment>
<evidence type="ECO:0000256" key="4">
    <source>
        <dbReference type="ARBA" id="ARBA00022692"/>
    </source>
</evidence>
<organism evidence="8 9">
    <name type="scientific">Melghirimyces thermohalophilus</name>
    <dbReference type="NCBI Taxonomy" id="1236220"/>
    <lineage>
        <taxon>Bacteria</taxon>
        <taxon>Bacillati</taxon>
        <taxon>Bacillota</taxon>
        <taxon>Bacilli</taxon>
        <taxon>Bacillales</taxon>
        <taxon>Thermoactinomycetaceae</taxon>
        <taxon>Melghirimyces</taxon>
    </lineage>
</organism>
<evidence type="ECO:0000313" key="9">
    <source>
        <dbReference type="Proteomes" id="UP000199387"/>
    </source>
</evidence>
<dbReference type="PANTHER" id="PTHR42810:SF1">
    <property type="entry name" value="PURINE PERMEASE YWDJ-RELATED"/>
    <property type="match status" value="1"/>
</dbReference>
<evidence type="ECO:0000256" key="1">
    <source>
        <dbReference type="ARBA" id="ARBA00004141"/>
    </source>
</evidence>
<evidence type="ECO:0000313" key="8">
    <source>
        <dbReference type="EMBL" id="SDC37924.1"/>
    </source>
</evidence>
<dbReference type="EMBL" id="FMZA01000007">
    <property type="protein sequence ID" value="SDC37924.1"/>
    <property type="molecule type" value="Genomic_DNA"/>
</dbReference>
<dbReference type="AlphaFoldDB" id="A0A1G6L3Z0"/>
<dbReference type="GO" id="GO:0042907">
    <property type="term" value="F:xanthine transmembrane transporter activity"/>
    <property type="evidence" value="ECO:0007669"/>
    <property type="project" value="TreeGrafter"/>
</dbReference>
<accession>A0A1G6L3Z0</accession>
<dbReference type="PANTHER" id="PTHR42810">
    <property type="entry name" value="PURINE PERMEASE C1399.01C-RELATED"/>
    <property type="match status" value="1"/>
</dbReference>
<feature type="transmembrane region" description="Helical" evidence="7">
    <location>
        <begin position="117"/>
        <end position="138"/>
    </location>
</feature>
<dbReference type="OrthoDB" id="5597247at2"/>
<evidence type="ECO:0000256" key="7">
    <source>
        <dbReference type="SAM" id="Phobius"/>
    </source>
</evidence>
<feature type="transmembrane region" description="Helical" evidence="7">
    <location>
        <begin position="65"/>
        <end position="83"/>
    </location>
</feature>
<keyword evidence="3" id="KW-0813">Transport</keyword>
<keyword evidence="9" id="KW-1185">Reference proteome</keyword>
<reference evidence="8 9" key="1">
    <citation type="submission" date="2016-10" db="EMBL/GenBank/DDBJ databases">
        <authorList>
            <person name="de Groot N.N."/>
        </authorList>
    </citation>
    <scope>NUCLEOTIDE SEQUENCE [LARGE SCALE GENOMIC DNA]</scope>
    <source>
        <strain evidence="8 9">DSM 45514</strain>
    </source>
</reference>
<feature type="transmembrane region" description="Helical" evidence="7">
    <location>
        <begin position="32"/>
        <end position="53"/>
    </location>
</feature>
<feature type="transmembrane region" description="Helical" evidence="7">
    <location>
        <begin position="89"/>
        <end position="105"/>
    </location>
</feature>
<dbReference type="STRING" id="1236220.SAMN04488112_10735"/>
<keyword evidence="5 7" id="KW-1133">Transmembrane helix</keyword>
<comment type="subcellular location">
    <subcellularLocation>
        <location evidence="1">Membrane</location>
        <topology evidence="1">Multi-pass membrane protein</topology>
    </subcellularLocation>
</comment>
<feature type="transmembrane region" description="Helical" evidence="7">
    <location>
        <begin position="144"/>
        <end position="166"/>
    </location>
</feature>
<evidence type="ECO:0000256" key="5">
    <source>
        <dbReference type="ARBA" id="ARBA00022989"/>
    </source>
</evidence>
<proteinExistence type="inferred from homology"/>
<dbReference type="RefSeq" id="WP_091567934.1">
    <property type="nucleotide sequence ID" value="NZ_FMZA01000007.1"/>
</dbReference>
<feature type="transmembrane region" description="Helical" evidence="7">
    <location>
        <begin position="392"/>
        <end position="411"/>
    </location>
</feature>
<feature type="transmembrane region" description="Helical" evidence="7">
    <location>
        <begin position="257"/>
        <end position="279"/>
    </location>
</feature>